<dbReference type="InterPro" id="IPR027357">
    <property type="entry name" value="DOCKER_dom"/>
</dbReference>
<dbReference type="Proteomes" id="UP000050761">
    <property type="component" value="Unassembled WGS sequence"/>
</dbReference>
<dbReference type="CDD" id="cd11684">
    <property type="entry name" value="DHR2_DOCK"/>
    <property type="match status" value="1"/>
</dbReference>
<dbReference type="Gene3D" id="1.20.58.740">
    <property type="match status" value="1"/>
</dbReference>
<dbReference type="InterPro" id="IPR056372">
    <property type="entry name" value="TPR_DOCK"/>
</dbReference>
<dbReference type="WBParaSite" id="HPBE_0001301901-mRNA-1">
    <property type="protein sequence ID" value="HPBE_0001301901-mRNA-1"/>
    <property type="gene ID" value="HPBE_0001301901"/>
</dbReference>
<dbReference type="PANTHER" id="PTHR45653">
    <property type="entry name" value="DEDICATOR OF CYTOKINESIS"/>
    <property type="match status" value="1"/>
</dbReference>
<dbReference type="GO" id="GO:0016477">
    <property type="term" value="P:cell migration"/>
    <property type="evidence" value="ECO:0007669"/>
    <property type="project" value="TreeGrafter"/>
</dbReference>
<dbReference type="PROSITE" id="PS51651">
    <property type="entry name" value="DOCKER"/>
    <property type="match status" value="1"/>
</dbReference>
<dbReference type="Pfam" id="PF20421">
    <property type="entry name" value="DHR-2_Lobe_C"/>
    <property type="match status" value="1"/>
</dbReference>
<proteinExistence type="inferred from homology"/>
<evidence type="ECO:0000313" key="4">
    <source>
        <dbReference type="Proteomes" id="UP000050761"/>
    </source>
</evidence>
<dbReference type="GO" id="GO:0005886">
    <property type="term" value="C:plasma membrane"/>
    <property type="evidence" value="ECO:0007669"/>
    <property type="project" value="TreeGrafter"/>
</dbReference>
<dbReference type="Pfam" id="PF23554">
    <property type="entry name" value="TPR_DOCK"/>
    <property type="match status" value="1"/>
</dbReference>
<dbReference type="InterPro" id="IPR046773">
    <property type="entry name" value="DOCKER_Lobe_C"/>
</dbReference>
<dbReference type="OrthoDB" id="18896at2759"/>
<dbReference type="InterPro" id="IPR026791">
    <property type="entry name" value="DOCK"/>
</dbReference>
<evidence type="ECO:0000313" key="3">
    <source>
        <dbReference type="EMBL" id="VDO94572.1"/>
    </source>
</evidence>
<sequence length="903" mass="105172">MGETRERMAVQNTALKHLPAIVDPICASGAYEPTDLSKFFIRVINGFGRNIVARERLGFVSQLIDTHLFEVHSCRLILLPRCIELVLVQLDPDQSEEREFADRAMECAAIVGRLLERLFPATTAAPFYQYGTDEELNLIINGTYRPLVQAMVYIGEQNASNDEIRGRFFSLILALLNKMSAQIFGNYIENRPSDIDKMDFILEMLQMIRDLLCKTIHKALRFLMSAIQGYFSNERERFYSDVWQEYMLTAVCFVTQPSLQSSEEWLRDEADSRIQLRKATARDLRSMWFRLTLSGTFWRWVLTQMLSAVQKMGYIPRLVGAFLKVALVEDDETREATIPIFFDMMQCEFHSCVEDRKNFKRVSFLVLVLGSKARRFRRSDKELWEGGGRDLIDRVDRLLGHLFEYRLVRETSDCMENGMSRTVQLLRYYEKYRHHNLYITYVYKLYDLHMLYNNQIEAAKTLLLYANTLSWNDTELDESLIARRLNRQCAVERQLKDSLLCEAADLFAEGEMWEDAIKILKELLPVRIAELYRKIDRENRAFFYYYLVAFYGKGFPSYLNGISFVFRSDKLERHADFMQRMQQIYGGPEAIMSMDDCSHLKNSPGRYMQVFNVDPIPTACPFKDAHVNPSIKDYYRHYNIRDFEYSRVEERKDTKWTAVKDSELMRTWIVKRTVVTYERLPGILRSTQRKNSELMETALLVLLNRVHAVKKLSGEILGVVRPAVMGGISNYEVFFSDECSRVYDSEEKQLAMHLSALIIEQVEILEFCLYAHASRTEITKQFHDHLVEGFFEHKQYVEDKFGQTVRANSRNTSERFDAARVFASIRDNSVDSIRPSDQMGRRPTIDGLEGIRLRSRPRRSIDQQLICAPPLPPRSHAVKASDDDGSALCEQRHAKVGRGHSYI</sequence>
<accession>A0A3P8DEJ5</accession>
<dbReference type="PANTHER" id="PTHR45653:SF10">
    <property type="entry name" value="MYOBLAST CITY, ISOFORM B"/>
    <property type="match status" value="1"/>
</dbReference>
<dbReference type="EMBL" id="UZAH01027737">
    <property type="protein sequence ID" value="VDO94572.1"/>
    <property type="molecule type" value="Genomic_DNA"/>
</dbReference>
<dbReference type="InterPro" id="IPR043161">
    <property type="entry name" value="DOCK_C_lobe_A"/>
</dbReference>
<evidence type="ECO:0000313" key="5">
    <source>
        <dbReference type="WBParaSite" id="HPBE_0001301901-mRNA-1"/>
    </source>
</evidence>
<evidence type="ECO:0000256" key="1">
    <source>
        <dbReference type="PROSITE-ProRule" id="PRU00984"/>
    </source>
</evidence>
<reference evidence="5" key="2">
    <citation type="submission" date="2019-09" db="UniProtKB">
        <authorList>
            <consortium name="WormBaseParasite"/>
        </authorList>
    </citation>
    <scope>IDENTIFICATION</scope>
</reference>
<feature type="domain" description="DOCKER" evidence="2">
    <location>
        <begin position="429"/>
        <end position="806"/>
    </location>
</feature>
<dbReference type="AlphaFoldDB" id="A0A3P8DEJ5"/>
<keyword evidence="4" id="KW-1185">Reference proteome</keyword>
<evidence type="ECO:0000259" key="2">
    <source>
        <dbReference type="PROSITE" id="PS51651"/>
    </source>
</evidence>
<dbReference type="InterPro" id="IPR043162">
    <property type="entry name" value="DOCK_C_lobe_C"/>
</dbReference>
<dbReference type="GO" id="GO:0031267">
    <property type="term" value="F:small GTPase binding"/>
    <property type="evidence" value="ECO:0007669"/>
    <property type="project" value="TreeGrafter"/>
</dbReference>
<comment type="similarity">
    <text evidence="1">Belongs to the DOCK family.</text>
</comment>
<dbReference type="Gene3D" id="1.25.40.410">
    <property type="match status" value="1"/>
</dbReference>
<dbReference type="GO" id="GO:0007264">
    <property type="term" value="P:small GTPase-mediated signal transduction"/>
    <property type="evidence" value="ECO:0007669"/>
    <property type="project" value="InterPro"/>
</dbReference>
<reference evidence="3 4" key="1">
    <citation type="submission" date="2018-11" db="EMBL/GenBank/DDBJ databases">
        <authorList>
            <consortium name="Pathogen Informatics"/>
        </authorList>
    </citation>
    <scope>NUCLEOTIDE SEQUENCE [LARGE SCALE GENOMIC DNA]</scope>
</reference>
<dbReference type="GO" id="GO:0007520">
    <property type="term" value="P:myoblast fusion"/>
    <property type="evidence" value="ECO:0007669"/>
    <property type="project" value="TreeGrafter"/>
</dbReference>
<dbReference type="GO" id="GO:0005737">
    <property type="term" value="C:cytoplasm"/>
    <property type="evidence" value="ECO:0007669"/>
    <property type="project" value="TreeGrafter"/>
</dbReference>
<organism evidence="3">
    <name type="scientific">Heligmosomoides polygyrus</name>
    <name type="common">Parasitic roundworm</name>
    <dbReference type="NCBI Taxonomy" id="6339"/>
    <lineage>
        <taxon>Eukaryota</taxon>
        <taxon>Metazoa</taxon>
        <taxon>Ecdysozoa</taxon>
        <taxon>Nematoda</taxon>
        <taxon>Chromadorea</taxon>
        <taxon>Rhabditida</taxon>
        <taxon>Rhabditina</taxon>
        <taxon>Rhabditomorpha</taxon>
        <taxon>Strongyloidea</taxon>
        <taxon>Heligmosomidae</taxon>
        <taxon>Heligmosomoides</taxon>
    </lineage>
</organism>
<name>A0A3P8DEJ5_HELPZ</name>
<protein>
    <submittedName>
        <fullName evidence="5">DOCKER domain-containing protein</fullName>
    </submittedName>
</protein>
<dbReference type="GO" id="GO:0005085">
    <property type="term" value="F:guanyl-nucleotide exchange factor activity"/>
    <property type="evidence" value="ECO:0007669"/>
    <property type="project" value="InterPro"/>
</dbReference>
<gene>
    <name evidence="3" type="ORF">HPBE_LOCUS13020</name>
</gene>